<organism evidence="2 3">
    <name type="scientific">Bombardia bombarda</name>
    <dbReference type="NCBI Taxonomy" id="252184"/>
    <lineage>
        <taxon>Eukaryota</taxon>
        <taxon>Fungi</taxon>
        <taxon>Dikarya</taxon>
        <taxon>Ascomycota</taxon>
        <taxon>Pezizomycotina</taxon>
        <taxon>Sordariomycetes</taxon>
        <taxon>Sordariomycetidae</taxon>
        <taxon>Sordariales</taxon>
        <taxon>Lasiosphaeriaceae</taxon>
        <taxon>Bombardia</taxon>
    </lineage>
</organism>
<protein>
    <submittedName>
        <fullName evidence="2">Uncharacterized protein</fullName>
    </submittedName>
</protein>
<evidence type="ECO:0000256" key="1">
    <source>
        <dbReference type="SAM" id="MobiDB-lite"/>
    </source>
</evidence>
<gene>
    <name evidence="2" type="ORF">B0T17DRAFT_517059</name>
</gene>
<proteinExistence type="predicted"/>
<keyword evidence="3" id="KW-1185">Reference proteome</keyword>
<evidence type="ECO:0000313" key="3">
    <source>
        <dbReference type="Proteomes" id="UP001174934"/>
    </source>
</evidence>
<dbReference type="AlphaFoldDB" id="A0AA40CFN6"/>
<comment type="caution">
    <text evidence="2">The sequence shown here is derived from an EMBL/GenBank/DDBJ whole genome shotgun (WGS) entry which is preliminary data.</text>
</comment>
<sequence length="113" mass="11654">MPNRAGEIGLCVLIGHHDMQLPGLSFARMAAQPLGALVGALEEGPSLTTRAAEDDLGREDGADGSAPFMIAQASGQDGQRPRKTSPEEPCRRAGTCLGPCPCRPPGFAAPTTT</sequence>
<feature type="region of interest" description="Disordered" evidence="1">
    <location>
        <begin position="43"/>
        <end position="95"/>
    </location>
</feature>
<dbReference type="EMBL" id="JAULSR010000001">
    <property type="protein sequence ID" value="KAK0635723.1"/>
    <property type="molecule type" value="Genomic_DNA"/>
</dbReference>
<feature type="compositionally biased region" description="Basic and acidic residues" evidence="1">
    <location>
        <begin position="51"/>
        <end position="61"/>
    </location>
</feature>
<reference evidence="2" key="1">
    <citation type="submission" date="2023-06" db="EMBL/GenBank/DDBJ databases">
        <title>Genome-scale phylogeny and comparative genomics of the fungal order Sordariales.</title>
        <authorList>
            <consortium name="Lawrence Berkeley National Laboratory"/>
            <person name="Hensen N."/>
            <person name="Bonometti L."/>
            <person name="Westerberg I."/>
            <person name="Brannstrom I.O."/>
            <person name="Guillou S."/>
            <person name="Cros-Aarteil S."/>
            <person name="Calhoun S."/>
            <person name="Haridas S."/>
            <person name="Kuo A."/>
            <person name="Mondo S."/>
            <person name="Pangilinan J."/>
            <person name="Riley R."/>
            <person name="LaButti K."/>
            <person name="Andreopoulos B."/>
            <person name="Lipzen A."/>
            <person name="Chen C."/>
            <person name="Yanf M."/>
            <person name="Daum C."/>
            <person name="Ng V."/>
            <person name="Clum A."/>
            <person name="Steindorff A."/>
            <person name="Ohm R."/>
            <person name="Martin F."/>
            <person name="Silar P."/>
            <person name="Natvig D."/>
            <person name="Lalanne C."/>
            <person name="Gautier V."/>
            <person name="Ament-velasquez S.L."/>
            <person name="Kruys A."/>
            <person name="Hutchinson M.I."/>
            <person name="Powell A.J."/>
            <person name="Barry K."/>
            <person name="Miller A.N."/>
            <person name="Grigoriev I.V."/>
            <person name="Debuchy R."/>
            <person name="Gladieux P."/>
            <person name="Thoren M.H."/>
            <person name="Johannesson H."/>
        </authorList>
    </citation>
    <scope>NUCLEOTIDE SEQUENCE</scope>
    <source>
        <strain evidence="2">SMH3391-2</strain>
    </source>
</reference>
<name>A0AA40CFN6_9PEZI</name>
<accession>A0AA40CFN6</accession>
<dbReference type="Proteomes" id="UP001174934">
    <property type="component" value="Unassembled WGS sequence"/>
</dbReference>
<evidence type="ECO:0000313" key="2">
    <source>
        <dbReference type="EMBL" id="KAK0635723.1"/>
    </source>
</evidence>